<dbReference type="InterPro" id="IPR005471">
    <property type="entry name" value="Tscrpt_reg_IclR_N"/>
</dbReference>
<dbReference type="PANTHER" id="PTHR30136:SF2">
    <property type="entry name" value="TRANSCRIPTIONAL REGULATOR ICLR"/>
    <property type="match status" value="1"/>
</dbReference>
<dbReference type="PROSITE" id="PS51077">
    <property type="entry name" value="HTH_ICLR"/>
    <property type="match status" value="1"/>
</dbReference>
<organism evidence="7 8">
    <name type="scientific">Micromonospora globispora</name>
    <dbReference type="NCBI Taxonomy" id="1450148"/>
    <lineage>
        <taxon>Bacteria</taxon>
        <taxon>Bacillati</taxon>
        <taxon>Actinomycetota</taxon>
        <taxon>Actinomycetes</taxon>
        <taxon>Micromonosporales</taxon>
        <taxon>Micromonosporaceae</taxon>
        <taxon>Micromonospora</taxon>
    </lineage>
</organism>
<dbReference type="InterPro" id="IPR050707">
    <property type="entry name" value="HTH_MetabolicPath_Reg"/>
</dbReference>
<evidence type="ECO:0000256" key="3">
    <source>
        <dbReference type="ARBA" id="ARBA00023163"/>
    </source>
</evidence>
<sequence length="269" mass="29159">MGRNVPAVSRALDILELFLQQPLLSAADVVARLGLPRTTVHELLVTLVDRRYLVQVPGQPLRYRLGVRVFQLGSVFAEQVDLAREAQLVANDVAIACDETVHVAVREGRDVIYIARVDSTHPVRMVSAVGRRLPAHCTGVGKMLLSDLSPDQFDSLYPPSTRLASMTPNSITSAARLKSVLKQVRQEGLAFDDAESSEDVRCVAAGVRDHTGAMVAAMSISVPTTRWSDGSRAKLMDLVRDGAARLSDNVGYRTPAGYGAPPDRHASRP</sequence>
<dbReference type="GO" id="GO:0003677">
    <property type="term" value="F:DNA binding"/>
    <property type="evidence" value="ECO:0007669"/>
    <property type="project" value="UniProtKB-KW"/>
</dbReference>
<dbReference type="SMART" id="SM00346">
    <property type="entry name" value="HTH_ICLR"/>
    <property type="match status" value="1"/>
</dbReference>
<dbReference type="AlphaFoldDB" id="A0A317JW24"/>
<gene>
    <name evidence="7" type="ORF">DLJ46_23750</name>
</gene>
<reference evidence="8" key="1">
    <citation type="submission" date="2018-05" db="EMBL/GenBank/DDBJ databases">
        <title>Micromonospora globispora sp. nov. and Micromonospora rugosa sp. nov., isolated from marine sediment.</title>
        <authorList>
            <person name="Carro L."/>
            <person name="Aysel V."/>
            <person name="Cetin D."/>
            <person name="Igual J.M."/>
            <person name="Klenk H.-P."/>
            <person name="Trujillo M.E."/>
            <person name="Sahin N."/>
        </authorList>
    </citation>
    <scope>NUCLEOTIDE SEQUENCE [LARGE SCALE GENOMIC DNA]</scope>
    <source>
        <strain evidence="8">S2904</strain>
    </source>
</reference>
<comment type="caution">
    <text evidence="7">The sequence shown here is derived from an EMBL/GenBank/DDBJ whole genome shotgun (WGS) entry which is preliminary data.</text>
</comment>
<dbReference type="Pfam" id="PF09339">
    <property type="entry name" value="HTH_IclR"/>
    <property type="match status" value="1"/>
</dbReference>
<name>A0A317JW24_9ACTN</name>
<dbReference type="Proteomes" id="UP000245683">
    <property type="component" value="Unassembled WGS sequence"/>
</dbReference>
<dbReference type="SUPFAM" id="SSF46785">
    <property type="entry name" value="Winged helix' DNA-binding domain"/>
    <property type="match status" value="1"/>
</dbReference>
<feature type="domain" description="IclR-ED" evidence="6">
    <location>
        <begin position="68"/>
        <end position="252"/>
    </location>
</feature>
<dbReference type="SUPFAM" id="SSF55781">
    <property type="entry name" value="GAF domain-like"/>
    <property type="match status" value="1"/>
</dbReference>
<evidence type="ECO:0000259" key="6">
    <source>
        <dbReference type="PROSITE" id="PS51078"/>
    </source>
</evidence>
<dbReference type="InterPro" id="IPR029016">
    <property type="entry name" value="GAF-like_dom_sf"/>
</dbReference>
<accession>A0A317JW24</accession>
<feature type="region of interest" description="Disordered" evidence="4">
    <location>
        <begin position="250"/>
        <end position="269"/>
    </location>
</feature>
<keyword evidence="8" id="KW-1185">Reference proteome</keyword>
<evidence type="ECO:0000259" key="5">
    <source>
        <dbReference type="PROSITE" id="PS51077"/>
    </source>
</evidence>
<dbReference type="InterPro" id="IPR014757">
    <property type="entry name" value="Tscrpt_reg_IclR_C"/>
</dbReference>
<dbReference type="InterPro" id="IPR036388">
    <property type="entry name" value="WH-like_DNA-bd_sf"/>
</dbReference>
<dbReference type="Pfam" id="PF01614">
    <property type="entry name" value="IclR_C"/>
    <property type="match status" value="1"/>
</dbReference>
<dbReference type="EMBL" id="QGSV01000283">
    <property type="protein sequence ID" value="PWU44885.1"/>
    <property type="molecule type" value="Genomic_DNA"/>
</dbReference>
<evidence type="ECO:0000256" key="2">
    <source>
        <dbReference type="ARBA" id="ARBA00023125"/>
    </source>
</evidence>
<keyword evidence="3" id="KW-0804">Transcription</keyword>
<dbReference type="Gene3D" id="3.30.450.40">
    <property type="match status" value="1"/>
</dbReference>
<dbReference type="PANTHER" id="PTHR30136">
    <property type="entry name" value="HELIX-TURN-HELIX TRANSCRIPTIONAL REGULATOR, ICLR FAMILY"/>
    <property type="match status" value="1"/>
</dbReference>
<dbReference type="GO" id="GO:0003700">
    <property type="term" value="F:DNA-binding transcription factor activity"/>
    <property type="evidence" value="ECO:0007669"/>
    <property type="project" value="TreeGrafter"/>
</dbReference>
<keyword evidence="1" id="KW-0805">Transcription regulation</keyword>
<evidence type="ECO:0000313" key="7">
    <source>
        <dbReference type="EMBL" id="PWU44885.1"/>
    </source>
</evidence>
<feature type="domain" description="HTH iclR-type" evidence="5">
    <location>
        <begin position="5"/>
        <end position="67"/>
    </location>
</feature>
<protein>
    <submittedName>
        <fullName evidence="7">IclR family transcriptional regulator</fullName>
    </submittedName>
</protein>
<dbReference type="PROSITE" id="PS51078">
    <property type="entry name" value="ICLR_ED"/>
    <property type="match status" value="1"/>
</dbReference>
<evidence type="ECO:0000256" key="4">
    <source>
        <dbReference type="SAM" id="MobiDB-lite"/>
    </source>
</evidence>
<keyword evidence="2" id="KW-0238">DNA-binding</keyword>
<evidence type="ECO:0000313" key="8">
    <source>
        <dbReference type="Proteomes" id="UP000245683"/>
    </source>
</evidence>
<dbReference type="InterPro" id="IPR036390">
    <property type="entry name" value="WH_DNA-bd_sf"/>
</dbReference>
<dbReference type="Gene3D" id="1.10.10.10">
    <property type="entry name" value="Winged helix-like DNA-binding domain superfamily/Winged helix DNA-binding domain"/>
    <property type="match status" value="1"/>
</dbReference>
<proteinExistence type="predicted"/>
<dbReference type="OrthoDB" id="9000968at2"/>
<dbReference type="GO" id="GO:0045892">
    <property type="term" value="P:negative regulation of DNA-templated transcription"/>
    <property type="evidence" value="ECO:0007669"/>
    <property type="project" value="TreeGrafter"/>
</dbReference>
<evidence type="ECO:0000256" key="1">
    <source>
        <dbReference type="ARBA" id="ARBA00023015"/>
    </source>
</evidence>